<dbReference type="Proteomes" id="UP001152888">
    <property type="component" value="Unassembled WGS sequence"/>
</dbReference>
<comment type="subcellular location">
    <subcellularLocation>
        <location evidence="1">Nucleus</location>
    </subcellularLocation>
</comment>
<accession>A0A9P0M3H1</accession>
<dbReference type="OrthoDB" id="338970at2759"/>
<dbReference type="Pfam" id="PF03177">
    <property type="entry name" value="Nucleoporin_C"/>
    <property type="match status" value="1"/>
</dbReference>
<dbReference type="Gene3D" id="1.20.58.1780">
    <property type="match status" value="1"/>
</dbReference>
<dbReference type="Gene3D" id="1.25.40.440">
    <property type="entry name" value="Nucleoporin, helical domain, central subdomain"/>
    <property type="match status" value="1"/>
</dbReference>
<dbReference type="GO" id="GO:0044611">
    <property type="term" value="C:nuclear pore inner ring"/>
    <property type="evidence" value="ECO:0007669"/>
    <property type="project" value="TreeGrafter"/>
</dbReference>
<dbReference type="Gene3D" id="1.25.40.450">
    <property type="entry name" value="Nucleoporin, helical domain, N-terminal subdomain"/>
    <property type="match status" value="1"/>
</dbReference>
<keyword evidence="5" id="KW-0812">Transmembrane</keyword>
<feature type="transmembrane region" description="Helical" evidence="5">
    <location>
        <begin position="158"/>
        <end position="178"/>
    </location>
</feature>
<dbReference type="InterPro" id="IPR036322">
    <property type="entry name" value="WD40_repeat_dom_sf"/>
</dbReference>
<dbReference type="InterPro" id="IPR014908">
    <property type="entry name" value="Nucleoporin_Nup133/Nup155_N"/>
</dbReference>
<evidence type="ECO:0000256" key="5">
    <source>
        <dbReference type="SAM" id="Phobius"/>
    </source>
</evidence>
<sequence length="1328" mass="148350">MNSTTLYSKTINSTQLSVPRMEVAARNVDKALLADSNAPRLIDLMNINAQTGPTVSGLTDQDYPTLNGLPLALNNLTQVKCVNTVPLPPEIVDHFTHVQCHCMMGLFSEIGRAWLTVDSDIYVWTYEENTDLAYFDGISETIICVGLVKPKAGVFQAFIRYLLVIATAVDIVVLGVTFTDGPTVTTDEIQLIPDPVFTIPTDGATVSVISGTDDGRLFYGTKEGSLFEISYQAESGWFGKRCKKVNLSTSALSFLVPAFLNAALSEEDGICQISIDDSRHILYTLSEKGTIEVYDLGEKGNTFCRVTKMSQTLLVNQAMNTVKTLDSQNFRPIVGISAVESIESTNINLVAVSQTGVRFYLTVVNLSNMHPNQRPYTLTLVHVRLPPGYSANITVRPRAVHVSHYRDRNIVLISTVNEKDVLWCISSDLFPFNQTLTEAYTAVNLDGPALAIAEVRHDTHLYSLTDQELPPLVVRQHMEPPKRYVVLTSHGVQIFTKLRPVDLLREILREGRGGDTETLKAFFAIQKEDQACATALILASLTNDENKEVAEFATRAFFVYGGEPKLIPMPPANIFSTTTPFMPHIVSTPAPHHFQQQQHLPPTPSMSQSLAPHGVTYEVASPFIFSPKHNGLYLYLSRILRPVWSRRCVERLVVDYRTFTCQSSITNEDCVLILNCLSALHNFLTINTQLSTVVPNSSTINISTSVDTTATVTRGSCTVQDAQMEERQSLNALRAFVSHCCQIIGMWRILCEHQIHTLIATLPENQQQILQNSTFKEMFMYRVDICSALITALINSYLGDNASVDSISNKLREVCPNLYRTEDAAFSKAHELLKTTRSVQNVDEKEEMILNALQICKNIAPNVNLNEVCREFIALKAYKGIIELCAHCAKAVDPDKIAESYYHSDNDADQEGLAYYQKRMEIYGQILNMLEYLYNEQPPSISCDSYHSGQDGSQTHVGSTLQQVINDILECPDEIMHIALYEWMVSKNMTNDLIKISNASLEMYLKRHSAQSPNSTATMDLLWKYYESNNNHAAAAKILNSLASRTGSSLALKERIAYLARAIMCMRSDKVGYAPYLGVFLRDLEDKMEVAKVQELILDTITSMQGQIPNAQEAITVLNSGLFEISQLYENFAEPLKLLECQLAIIDCAGYTDNALIESIWQQILSDELKKSSGSGNDRVCQVLMKVKHLARYYGSSAHCFPLNYIVYELERVNARLKGDKHLVPNALIAMNLPYEKLITVYNNLITLSVNDHFWQIEENEFHLAEAAAALISCFVNNHGSYNSVEKRKITSICQDTVAALLSNLYSKPNSDHLVNRLRGIQAKMSRI</sequence>
<dbReference type="Gene3D" id="1.20.120.1880">
    <property type="entry name" value="Nucleoporin, helical C-terminal domain"/>
    <property type="match status" value="1"/>
</dbReference>
<dbReference type="GO" id="GO:0000972">
    <property type="term" value="P:transcription-dependent tethering of RNA polymerase II gene DNA at nuclear periphery"/>
    <property type="evidence" value="ECO:0007669"/>
    <property type="project" value="TreeGrafter"/>
</dbReference>
<evidence type="ECO:0000313" key="9">
    <source>
        <dbReference type="Proteomes" id="UP001152888"/>
    </source>
</evidence>
<dbReference type="FunFam" id="1.25.40.440:FF:000001">
    <property type="entry name" value="Nuclear pore complex subunit"/>
    <property type="match status" value="1"/>
</dbReference>
<dbReference type="EMBL" id="CAKOFQ010007571">
    <property type="protein sequence ID" value="CAH2004099.1"/>
    <property type="molecule type" value="Genomic_DNA"/>
</dbReference>
<dbReference type="GO" id="GO:0036228">
    <property type="term" value="P:protein localization to nuclear inner membrane"/>
    <property type="evidence" value="ECO:0007669"/>
    <property type="project" value="TreeGrafter"/>
</dbReference>
<dbReference type="InterPro" id="IPR042533">
    <property type="entry name" value="Nucleoporin_Nup155_C_1"/>
</dbReference>
<dbReference type="InterPro" id="IPR007187">
    <property type="entry name" value="Nucleoporin_Nup133/Nup155_C"/>
</dbReference>
<reference evidence="8" key="1">
    <citation type="submission" date="2022-03" db="EMBL/GenBank/DDBJ databases">
        <authorList>
            <person name="Sayadi A."/>
        </authorList>
    </citation>
    <scope>NUCLEOTIDE SEQUENCE</scope>
</reference>
<name>A0A9P0M3H1_ACAOB</name>
<evidence type="ECO:0000259" key="7">
    <source>
        <dbReference type="Pfam" id="PF08801"/>
    </source>
</evidence>
<organism evidence="8 9">
    <name type="scientific">Acanthoscelides obtectus</name>
    <name type="common">Bean weevil</name>
    <name type="synonym">Bruchus obtectus</name>
    <dbReference type="NCBI Taxonomy" id="200917"/>
    <lineage>
        <taxon>Eukaryota</taxon>
        <taxon>Metazoa</taxon>
        <taxon>Ecdysozoa</taxon>
        <taxon>Arthropoda</taxon>
        <taxon>Hexapoda</taxon>
        <taxon>Insecta</taxon>
        <taxon>Pterygota</taxon>
        <taxon>Neoptera</taxon>
        <taxon>Endopterygota</taxon>
        <taxon>Coleoptera</taxon>
        <taxon>Polyphaga</taxon>
        <taxon>Cucujiformia</taxon>
        <taxon>Chrysomeloidea</taxon>
        <taxon>Chrysomelidae</taxon>
        <taxon>Bruchinae</taxon>
        <taxon>Bruchini</taxon>
        <taxon>Acanthoscelides</taxon>
    </lineage>
</organism>
<dbReference type="GO" id="GO:0006405">
    <property type="term" value="P:RNA export from nucleus"/>
    <property type="evidence" value="ECO:0007669"/>
    <property type="project" value="TreeGrafter"/>
</dbReference>
<dbReference type="InterPro" id="IPR042537">
    <property type="entry name" value="Nucleoporin_Nup155_C_2"/>
</dbReference>
<keyword evidence="9" id="KW-1185">Reference proteome</keyword>
<dbReference type="FunFam" id="1.20.120.1880:FF:000003">
    <property type="entry name" value="nuclear pore complex protein Nup155"/>
    <property type="match status" value="1"/>
</dbReference>
<evidence type="ECO:0000256" key="3">
    <source>
        <dbReference type="ARBA" id="ARBA00022448"/>
    </source>
</evidence>
<dbReference type="SUPFAM" id="SSF50978">
    <property type="entry name" value="WD40 repeat-like"/>
    <property type="match status" value="1"/>
</dbReference>
<evidence type="ECO:0000259" key="6">
    <source>
        <dbReference type="Pfam" id="PF03177"/>
    </source>
</evidence>
<comment type="caution">
    <text evidence="8">The sequence shown here is derived from an EMBL/GenBank/DDBJ whole genome shotgun (WGS) entry which is preliminary data.</text>
</comment>
<dbReference type="Pfam" id="PF08801">
    <property type="entry name" value="Nucleoporin_N"/>
    <property type="match status" value="1"/>
</dbReference>
<evidence type="ECO:0000256" key="4">
    <source>
        <dbReference type="ARBA" id="ARBA00023242"/>
    </source>
</evidence>
<evidence type="ECO:0000256" key="1">
    <source>
        <dbReference type="ARBA" id="ARBA00004123"/>
    </source>
</evidence>
<keyword evidence="5" id="KW-0472">Membrane</keyword>
<evidence type="ECO:0000313" key="8">
    <source>
        <dbReference type="EMBL" id="CAH2004099.1"/>
    </source>
</evidence>
<protein>
    <recommendedName>
        <fullName evidence="10">Nuclear pore complex protein Nup154</fullName>
    </recommendedName>
</protein>
<dbReference type="PANTHER" id="PTHR10350:SF6">
    <property type="entry name" value="NUCLEAR PORE COMPLEX PROTEIN NUP155"/>
    <property type="match status" value="1"/>
</dbReference>
<feature type="domain" description="Nucleoporin Nup133/Nup155-like C-terminal" evidence="6">
    <location>
        <begin position="626"/>
        <end position="1303"/>
    </location>
</feature>
<evidence type="ECO:0000256" key="2">
    <source>
        <dbReference type="ARBA" id="ARBA00007373"/>
    </source>
</evidence>
<keyword evidence="3" id="KW-0813">Transport</keyword>
<dbReference type="InterPro" id="IPR042538">
    <property type="entry name" value="Nucleoporin_Nup155_C_3"/>
</dbReference>
<comment type="similarity">
    <text evidence="2">Belongs to the non-repetitive/WGA-negative nucleoporin family.</text>
</comment>
<keyword evidence="5" id="KW-1133">Transmembrane helix</keyword>
<dbReference type="InterPro" id="IPR004870">
    <property type="entry name" value="Nucleoporin_Nup155"/>
</dbReference>
<dbReference type="GO" id="GO:0006606">
    <property type="term" value="P:protein import into nucleus"/>
    <property type="evidence" value="ECO:0007669"/>
    <property type="project" value="TreeGrafter"/>
</dbReference>
<dbReference type="PANTHER" id="PTHR10350">
    <property type="entry name" value="NUCLEAR PORE COMPLEX PROTEIN NUP155"/>
    <property type="match status" value="1"/>
</dbReference>
<gene>
    <name evidence="8" type="ORF">ACAOBT_LOCUS27807</name>
</gene>
<dbReference type="GO" id="GO:0017056">
    <property type="term" value="F:structural constituent of nuclear pore"/>
    <property type="evidence" value="ECO:0007669"/>
    <property type="project" value="InterPro"/>
</dbReference>
<keyword evidence="4" id="KW-0539">Nucleus</keyword>
<feature type="domain" description="Nucleoporin Nup133/Nup155-like N-terminal" evidence="7">
    <location>
        <begin position="77"/>
        <end position="492"/>
    </location>
</feature>
<evidence type="ECO:0008006" key="10">
    <source>
        <dbReference type="Google" id="ProtNLM"/>
    </source>
</evidence>
<proteinExistence type="inferred from homology"/>